<name>G4TYR7_SERID</name>
<dbReference type="EMBL" id="CAFZ01000765">
    <property type="protein sequence ID" value="CCA76459.1"/>
    <property type="molecule type" value="Genomic_DNA"/>
</dbReference>
<dbReference type="AlphaFoldDB" id="G4TYR7"/>
<sequence>MPFVTRGETDKFAVSETESKQNDWTYDATLQSSSPQSSPSEQE</sequence>
<feature type="compositionally biased region" description="Low complexity" evidence="1">
    <location>
        <begin position="31"/>
        <end position="43"/>
    </location>
</feature>
<feature type="compositionally biased region" description="Basic and acidic residues" evidence="1">
    <location>
        <begin position="7"/>
        <end position="21"/>
    </location>
</feature>
<accession>G4TYR7</accession>
<reference evidence="2 3" key="1">
    <citation type="journal article" date="2011" name="PLoS Pathog.">
        <title>Endophytic Life Strategies Decoded by Genome and Transcriptome Analyses of the Mutualistic Root Symbiont Piriformospora indica.</title>
        <authorList>
            <person name="Zuccaro A."/>
            <person name="Lahrmann U."/>
            <person name="Guldener U."/>
            <person name="Langen G."/>
            <person name="Pfiffi S."/>
            <person name="Biedenkopf D."/>
            <person name="Wong P."/>
            <person name="Samans B."/>
            <person name="Grimm C."/>
            <person name="Basiewicz M."/>
            <person name="Murat C."/>
            <person name="Martin F."/>
            <person name="Kogel K.H."/>
        </authorList>
    </citation>
    <scope>NUCLEOTIDE SEQUENCE [LARGE SCALE GENOMIC DNA]</scope>
    <source>
        <strain evidence="2 3">DSM 11827</strain>
    </source>
</reference>
<evidence type="ECO:0000313" key="2">
    <source>
        <dbReference type="EMBL" id="CCA76459.1"/>
    </source>
</evidence>
<feature type="region of interest" description="Disordered" evidence="1">
    <location>
        <begin position="1"/>
        <end position="43"/>
    </location>
</feature>
<proteinExistence type="predicted"/>
<dbReference type="InParanoid" id="G4TYR7"/>
<dbReference type="HOGENOM" id="CLU_3242371_0_0_1"/>
<dbReference type="Proteomes" id="UP000007148">
    <property type="component" value="Unassembled WGS sequence"/>
</dbReference>
<evidence type="ECO:0000256" key="1">
    <source>
        <dbReference type="SAM" id="MobiDB-lite"/>
    </source>
</evidence>
<comment type="caution">
    <text evidence="2">The sequence shown here is derived from an EMBL/GenBank/DDBJ whole genome shotgun (WGS) entry which is preliminary data.</text>
</comment>
<protein>
    <submittedName>
        <fullName evidence="2">Uncharacterized protein</fullName>
    </submittedName>
</protein>
<organism evidence="2 3">
    <name type="scientific">Serendipita indica (strain DSM 11827)</name>
    <name type="common">Root endophyte fungus</name>
    <name type="synonym">Piriformospora indica</name>
    <dbReference type="NCBI Taxonomy" id="1109443"/>
    <lineage>
        <taxon>Eukaryota</taxon>
        <taxon>Fungi</taxon>
        <taxon>Dikarya</taxon>
        <taxon>Basidiomycota</taxon>
        <taxon>Agaricomycotina</taxon>
        <taxon>Agaricomycetes</taxon>
        <taxon>Sebacinales</taxon>
        <taxon>Serendipitaceae</taxon>
        <taxon>Serendipita</taxon>
    </lineage>
</organism>
<evidence type="ECO:0000313" key="3">
    <source>
        <dbReference type="Proteomes" id="UP000007148"/>
    </source>
</evidence>
<gene>
    <name evidence="2" type="ORF">PIIN_10452</name>
</gene>
<keyword evidence="3" id="KW-1185">Reference proteome</keyword>